<dbReference type="Gene3D" id="3.30.420.10">
    <property type="entry name" value="Ribonuclease H-like superfamily/Ribonuclease H"/>
    <property type="match status" value="1"/>
</dbReference>
<protein>
    <recommendedName>
        <fullName evidence="1">RNase H type-1 domain-containing protein</fullName>
    </recommendedName>
</protein>
<organism evidence="2 3">
    <name type="scientific">Capsella rubella</name>
    <dbReference type="NCBI Taxonomy" id="81985"/>
    <lineage>
        <taxon>Eukaryota</taxon>
        <taxon>Viridiplantae</taxon>
        <taxon>Streptophyta</taxon>
        <taxon>Embryophyta</taxon>
        <taxon>Tracheophyta</taxon>
        <taxon>Spermatophyta</taxon>
        <taxon>Magnoliopsida</taxon>
        <taxon>eudicotyledons</taxon>
        <taxon>Gunneridae</taxon>
        <taxon>Pentapetalae</taxon>
        <taxon>rosids</taxon>
        <taxon>malvids</taxon>
        <taxon>Brassicales</taxon>
        <taxon>Brassicaceae</taxon>
        <taxon>Camelineae</taxon>
        <taxon>Capsella</taxon>
    </lineage>
</organism>
<proteinExistence type="predicted"/>
<reference evidence="3" key="1">
    <citation type="journal article" date="2013" name="Nat. Genet.">
        <title>The Capsella rubella genome and the genomic consequences of rapid mating system evolution.</title>
        <authorList>
            <person name="Slotte T."/>
            <person name="Hazzouri K.M."/>
            <person name="Agren J.A."/>
            <person name="Koenig D."/>
            <person name="Maumus F."/>
            <person name="Guo Y.L."/>
            <person name="Steige K."/>
            <person name="Platts A.E."/>
            <person name="Escobar J.S."/>
            <person name="Newman L.K."/>
            <person name="Wang W."/>
            <person name="Mandakova T."/>
            <person name="Vello E."/>
            <person name="Smith L.M."/>
            <person name="Henz S.R."/>
            <person name="Steffen J."/>
            <person name="Takuno S."/>
            <person name="Brandvain Y."/>
            <person name="Coop G."/>
            <person name="Andolfatto P."/>
            <person name="Hu T.T."/>
            <person name="Blanchette M."/>
            <person name="Clark R.M."/>
            <person name="Quesneville H."/>
            <person name="Nordborg M."/>
            <person name="Gaut B.S."/>
            <person name="Lysak M.A."/>
            <person name="Jenkins J."/>
            <person name="Grimwood J."/>
            <person name="Chapman J."/>
            <person name="Prochnik S."/>
            <person name="Shu S."/>
            <person name="Rokhsar D."/>
            <person name="Schmutz J."/>
            <person name="Weigel D."/>
            <person name="Wright S.I."/>
        </authorList>
    </citation>
    <scope>NUCLEOTIDE SEQUENCE [LARGE SCALE GENOMIC DNA]</scope>
    <source>
        <strain evidence="3">cv. Monte Gargano</strain>
    </source>
</reference>
<keyword evidence="3" id="KW-1185">Reference proteome</keyword>
<dbReference type="InterPro" id="IPR012337">
    <property type="entry name" value="RNaseH-like_sf"/>
</dbReference>
<evidence type="ECO:0000313" key="3">
    <source>
        <dbReference type="Proteomes" id="UP000029121"/>
    </source>
</evidence>
<feature type="non-terminal residue" evidence="2">
    <location>
        <position position="1"/>
    </location>
</feature>
<sequence length="178" mass="19268">ERTSAADVNLCTIWEACQWQLALGEKRDVTPQPRTEAELEVHFDAWVCFSDGSWSVTDLIGDMGWIIHDPHSSTKLQGAFSTPLVTSDLIAESLALLAGVEAAKASSALRLACFSDCLELVVLLNSGAHVNEIEGIVADIHLDASSFLSISFHHVPRNKNLQADTLALLSCNLLIRGT</sequence>
<dbReference type="InterPro" id="IPR044730">
    <property type="entry name" value="RNase_H-like_dom_plant"/>
</dbReference>
<dbReference type="PANTHER" id="PTHR47074">
    <property type="entry name" value="BNAC02G40300D PROTEIN"/>
    <property type="match status" value="1"/>
</dbReference>
<name>R0GEL3_9BRAS</name>
<dbReference type="CDD" id="cd06222">
    <property type="entry name" value="RNase_H_like"/>
    <property type="match status" value="1"/>
</dbReference>
<evidence type="ECO:0000259" key="1">
    <source>
        <dbReference type="Pfam" id="PF13456"/>
    </source>
</evidence>
<dbReference type="InterPro" id="IPR002156">
    <property type="entry name" value="RNaseH_domain"/>
</dbReference>
<dbReference type="GO" id="GO:0003676">
    <property type="term" value="F:nucleic acid binding"/>
    <property type="evidence" value="ECO:0007669"/>
    <property type="project" value="InterPro"/>
</dbReference>
<dbReference type="EMBL" id="KB870806">
    <property type="protein sequence ID" value="EOA34252.1"/>
    <property type="molecule type" value="Genomic_DNA"/>
</dbReference>
<dbReference type="Proteomes" id="UP000029121">
    <property type="component" value="Unassembled WGS sequence"/>
</dbReference>
<accession>R0GEL3</accession>
<dbReference type="InterPro" id="IPR036397">
    <property type="entry name" value="RNaseH_sf"/>
</dbReference>
<feature type="domain" description="RNase H type-1" evidence="1">
    <location>
        <begin position="50"/>
        <end position="167"/>
    </location>
</feature>
<dbReference type="InterPro" id="IPR052929">
    <property type="entry name" value="RNase_H-like_EbsB-rel"/>
</dbReference>
<evidence type="ECO:0000313" key="2">
    <source>
        <dbReference type="EMBL" id="EOA34252.1"/>
    </source>
</evidence>
<dbReference type="eggNOG" id="KOG1075">
    <property type="taxonomic scope" value="Eukaryota"/>
</dbReference>
<dbReference type="AlphaFoldDB" id="R0GEL3"/>
<dbReference type="Pfam" id="PF13456">
    <property type="entry name" value="RVT_3"/>
    <property type="match status" value="1"/>
</dbReference>
<dbReference type="GO" id="GO:0004523">
    <property type="term" value="F:RNA-DNA hybrid ribonuclease activity"/>
    <property type="evidence" value="ECO:0007669"/>
    <property type="project" value="InterPro"/>
</dbReference>
<gene>
    <name evidence="2" type="ORF">CARUB_v10021764mg</name>
</gene>
<dbReference type="PANTHER" id="PTHR47074:SF11">
    <property type="entry name" value="REVERSE TRANSCRIPTASE-LIKE PROTEIN"/>
    <property type="match status" value="1"/>
</dbReference>
<dbReference type="SUPFAM" id="SSF53098">
    <property type="entry name" value="Ribonuclease H-like"/>
    <property type="match status" value="1"/>
</dbReference>